<dbReference type="KEGG" id="moc:BB934_39800"/>
<keyword evidence="3" id="KW-0804">Transcription</keyword>
<dbReference type="SUPFAM" id="SSF47413">
    <property type="entry name" value="lambda repressor-like DNA-binding domains"/>
    <property type="match status" value="1"/>
</dbReference>
<dbReference type="SMART" id="SM00354">
    <property type="entry name" value="HTH_LACI"/>
    <property type="match status" value="1"/>
</dbReference>
<dbReference type="SUPFAM" id="SSF53822">
    <property type="entry name" value="Periplasmic binding protein-like I"/>
    <property type="match status" value="1"/>
</dbReference>
<protein>
    <recommendedName>
        <fullName evidence="4">HTH lacI-type domain-containing protein</fullName>
    </recommendedName>
</protein>
<dbReference type="InterPro" id="IPR028082">
    <property type="entry name" value="Peripla_BP_I"/>
</dbReference>
<gene>
    <name evidence="5" type="ORF">BB934_39800</name>
</gene>
<name>A0A1B2EWN4_9HYPH</name>
<evidence type="ECO:0000313" key="5">
    <source>
        <dbReference type="EMBL" id="ANY84360.1"/>
    </source>
</evidence>
<geneLocation type="plasmid" evidence="5">
    <name>unnamed2</name>
</geneLocation>
<dbReference type="InterPro" id="IPR000843">
    <property type="entry name" value="HTH_LacI"/>
</dbReference>
<accession>A0A1B2EWN4</accession>
<dbReference type="Pfam" id="PF13377">
    <property type="entry name" value="Peripla_BP_3"/>
    <property type="match status" value="1"/>
</dbReference>
<dbReference type="InterPro" id="IPR046335">
    <property type="entry name" value="LacI/GalR-like_sensor"/>
</dbReference>
<sequence>MKPRKNQLELARKLGVSVSTVSRALSDSPGIGEDLRRQIQKLANEVGYQPRGSRNRSLQTASRKAVALVTLDRVTGGLASFYDGVIDGMLLEARRSLIDIDVRLIEERTFDLRQFRSQVDPSAAGMFFVGIDPPEDVREALVSERIPAVLVNGVDPLMRFDSVAPSNFFGAYQAAKILLDAGHRSLLYVTSKLRWTTQQRLRGFCAAVTEIPDAKAEVCELAAPTREEAEKAVDRLVTGQQAWTGVFCMNDLYAIGVVQALQGRGLRVPDDVSVLGFDDLPFASMMSPRLSTMRVERESIGRQGVELMTRRLANPGAAAVHVDVAVAPVSGGTVRSVSG</sequence>
<dbReference type="AlphaFoldDB" id="A0A1B2EWN4"/>
<dbReference type="Pfam" id="PF00356">
    <property type="entry name" value="LacI"/>
    <property type="match status" value="1"/>
</dbReference>
<organism evidence="5">
    <name type="scientific">Microvirga ossetica</name>
    <dbReference type="NCBI Taxonomy" id="1882682"/>
    <lineage>
        <taxon>Bacteria</taxon>
        <taxon>Pseudomonadati</taxon>
        <taxon>Pseudomonadota</taxon>
        <taxon>Alphaproteobacteria</taxon>
        <taxon>Hyphomicrobiales</taxon>
        <taxon>Methylobacteriaceae</taxon>
        <taxon>Microvirga</taxon>
    </lineage>
</organism>
<evidence type="ECO:0000256" key="2">
    <source>
        <dbReference type="ARBA" id="ARBA00023125"/>
    </source>
</evidence>
<dbReference type="GO" id="GO:0000976">
    <property type="term" value="F:transcription cis-regulatory region binding"/>
    <property type="evidence" value="ECO:0007669"/>
    <property type="project" value="TreeGrafter"/>
</dbReference>
<keyword evidence="2" id="KW-0238">DNA-binding</keyword>
<dbReference type="PROSITE" id="PS50932">
    <property type="entry name" value="HTH_LACI_2"/>
    <property type="match status" value="1"/>
</dbReference>
<feature type="domain" description="HTH lacI-type" evidence="4">
    <location>
        <begin position="9"/>
        <end position="55"/>
    </location>
</feature>
<dbReference type="Gene3D" id="3.40.50.2300">
    <property type="match status" value="2"/>
</dbReference>
<reference evidence="5" key="1">
    <citation type="submission" date="2016-07" db="EMBL/GenBank/DDBJ databases">
        <title>Microvirga ossetica sp. nov. a new species of rhizobia isolated from root nodules of the legume species Vicia alpestris Steven originated from North Ossetia region in the Caucasus.</title>
        <authorList>
            <person name="Safronova V.I."/>
            <person name="Kuznetsova I.G."/>
            <person name="Sazanova A.L."/>
            <person name="Belimov A."/>
            <person name="Andronov E."/>
            <person name="Osledkin Y.S."/>
            <person name="Onishchuk O.P."/>
            <person name="Kurchak O.N."/>
            <person name="Shaposhnikov A.I."/>
            <person name="Willems A."/>
            <person name="Tikhonovich I.A."/>
        </authorList>
    </citation>
    <scope>NUCLEOTIDE SEQUENCE [LARGE SCALE GENOMIC DNA]</scope>
    <source>
        <strain evidence="5">V5/3M</strain>
        <plasmid evidence="5">unnamed2</plasmid>
    </source>
</reference>
<keyword evidence="5" id="KW-0614">Plasmid</keyword>
<evidence type="ECO:0000256" key="3">
    <source>
        <dbReference type="ARBA" id="ARBA00023163"/>
    </source>
</evidence>
<dbReference type="OrthoDB" id="7912369at2"/>
<proteinExistence type="predicted"/>
<dbReference type="PANTHER" id="PTHR30146:SF109">
    <property type="entry name" value="HTH-TYPE TRANSCRIPTIONAL REGULATOR GALS"/>
    <property type="match status" value="1"/>
</dbReference>
<evidence type="ECO:0000256" key="1">
    <source>
        <dbReference type="ARBA" id="ARBA00023015"/>
    </source>
</evidence>
<dbReference type="EMBL" id="CP016619">
    <property type="protein sequence ID" value="ANY84360.1"/>
    <property type="molecule type" value="Genomic_DNA"/>
</dbReference>
<dbReference type="GO" id="GO:0003700">
    <property type="term" value="F:DNA-binding transcription factor activity"/>
    <property type="evidence" value="ECO:0007669"/>
    <property type="project" value="TreeGrafter"/>
</dbReference>
<dbReference type="PANTHER" id="PTHR30146">
    <property type="entry name" value="LACI-RELATED TRANSCRIPTIONAL REPRESSOR"/>
    <property type="match status" value="1"/>
</dbReference>
<dbReference type="Gene3D" id="1.10.260.40">
    <property type="entry name" value="lambda repressor-like DNA-binding domains"/>
    <property type="match status" value="1"/>
</dbReference>
<dbReference type="CDD" id="cd01392">
    <property type="entry name" value="HTH_LacI"/>
    <property type="match status" value="1"/>
</dbReference>
<dbReference type="RefSeq" id="WP_099515262.1">
    <property type="nucleotide sequence ID" value="NZ_CP016619.1"/>
</dbReference>
<dbReference type="CDD" id="cd06267">
    <property type="entry name" value="PBP1_LacI_sugar_binding-like"/>
    <property type="match status" value="1"/>
</dbReference>
<keyword evidence="1" id="KW-0805">Transcription regulation</keyword>
<dbReference type="InterPro" id="IPR010982">
    <property type="entry name" value="Lambda_DNA-bd_dom_sf"/>
</dbReference>
<evidence type="ECO:0000259" key="4">
    <source>
        <dbReference type="PROSITE" id="PS50932"/>
    </source>
</evidence>